<evidence type="ECO:0000313" key="9">
    <source>
        <dbReference type="EMBL" id="MQL95639.1"/>
    </source>
</evidence>
<dbReference type="PROSITE" id="PS00344">
    <property type="entry name" value="GATA_ZN_FINGER_1"/>
    <property type="match status" value="1"/>
</dbReference>
<evidence type="ECO:0000313" key="10">
    <source>
        <dbReference type="Proteomes" id="UP000652761"/>
    </source>
</evidence>
<dbReference type="GO" id="GO:0008270">
    <property type="term" value="F:zinc ion binding"/>
    <property type="evidence" value="ECO:0007669"/>
    <property type="project" value="UniProtKB-KW"/>
</dbReference>
<dbReference type="GO" id="GO:0043565">
    <property type="term" value="F:sequence-specific DNA binding"/>
    <property type="evidence" value="ECO:0007669"/>
    <property type="project" value="InterPro"/>
</dbReference>
<dbReference type="PANTHER" id="PTHR45658:SF51">
    <property type="entry name" value="GATA TRANSCRIPTION FACTOR 8"/>
    <property type="match status" value="1"/>
</dbReference>
<dbReference type="GO" id="GO:0006355">
    <property type="term" value="P:regulation of DNA-templated transcription"/>
    <property type="evidence" value="ECO:0007669"/>
    <property type="project" value="InterPro"/>
</dbReference>
<feature type="region of interest" description="Disordered" evidence="7">
    <location>
        <begin position="400"/>
        <end position="420"/>
    </location>
</feature>
<dbReference type="Gene3D" id="3.30.50.10">
    <property type="entry name" value="Erythroid Transcription Factor GATA-1, subunit A"/>
    <property type="match status" value="1"/>
</dbReference>
<dbReference type="Proteomes" id="UP000652761">
    <property type="component" value="Unassembled WGS sequence"/>
</dbReference>
<evidence type="ECO:0000256" key="3">
    <source>
        <dbReference type="ARBA" id="ARBA00022771"/>
    </source>
</evidence>
<dbReference type="InterPro" id="IPR013088">
    <property type="entry name" value="Znf_NHR/GATA"/>
</dbReference>
<keyword evidence="5" id="KW-0010">Activator</keyword>
<dbReference type="OrthoDB" id="2162994at2759"/>
<dbReference type="InterPro" id="IPR051140">
    <property type="entry name" value="GATA_TF"/>
</dbReference>
<feature type="region of interest" description="Disordered" evidence="7">
    <location>
        <begin position="196"/>
        <end position="277"/>
    </location>
</feature>
<organism evidence="9 10">
    <name type="scientific">Colocasia esculenta</name>
    <name type="common">Wild taro</name>
    <name type="synonym">Arum esculentum</name>
    <dbReference type="NCBI Taxonomy" id="4460"/>
    <lineage>
        <taxon>Eukaryota</taxon>
        <taxon>Viridiplantae</taxon>
        <taxon>Streptophyta</taxon>
        <taxon>Embryophyta</taxon>
        <taxon>Tracheophyta</taxon>
        <taxon>Spermatophyta</taxon>
        <taxon>Magnoliopsida</taxon>
        <taxon>Liliopsida</taxon>
        <taxon>Araceae</taxon>
        <taxon>Aroideae</taxon>
        <taxon>Colocasieae</taxon>
        <taxon>Colocasia</taxon>
    </lineage>
</organism>
<evidence type="ECO:0000256" key="6">
    <source>
        <dbReference type="PROSITE-ProRule" id="PRU00094"/>
    </source>
</evidence>
<feature type="region of interest" description="Disordered" evidence="7">
    <location>
        <begin position="300"/>
        <end position="334"/>
    </location>
</feature>
<sequence length="445" mass="46859">MAAEEAGWHEEAAKLCGDEDLMAVVGDRSSSIFNLEDINLDDIFLDLNDADMIPAFGADNHPLQGSLFSSAGNLQGSAAAENAPMSVDASAGGGVLSEGLQLCDDIDVTQLEWLSNFCEESYSSDGLGCFIPCNTGGVAFHVPGDDGENKKMGANVNVSAAGPGAAKDERNFRTSSPLSVLEHGGLIVGISPPTSFSTTATTSSSTSSLSSPTSSSCSGIGGVDREPKPSGPPEPGIVPARSRSKRPRPASFSPRPPIVIPLPPSSETSALSSSTITAPLDSEEHDNFELAAQANQLENAESAGPVEKKKKKMPPPLAGADGEESAVTSSPAAPVRKCMHCEITKTPQWRAGPMGPKTLCNACGVRYKSGRLFPEYRPAASPTFMAALHSNSHKKVVEMRNKTDQETPAAAKPGNRRQDVASKACELLEYIRRREWCTDNRITSE</sequence>
<evidence type="ECO:0000256" key="1">
    <source>
        <dbReference type="ARBA" id="ARBA00005694"/>
    </source>
</evidence>
<dbReference type="SMART" id="SM00401">
    <property type="entry name" value="ZnF_GATA"/>
    <property type="match status" value="1"/>
</dbReference>
<comment type="caution">
    <text evidence="9">The sequence shown here is derived from an EMBL/GenBank/DDBJ whole genome shotgun (WGS) entry which is preliminary data.</text>
</comment>
<keyword evidence="3 6" id="KW-0863">Zinc-finger</keyword>
<evidence type="ECO:0000259" key="8">
    <source>
        <dbReference type="PROSITE" id="PS50114"/>
    </source>
</evidence>
<evidence type="ECO:0000256" key="2">
    <source>
        <dbReference type="ARBA" id="ARBA00022723"/>
    </source>
</evidence>
<dbReference type="GO" id="GO:0030154">
    <property type="term" value="P:cell differentiation"/>
    <property type="evidence" value="ECO:0007669"/>
    <property type="project" value="TreeGrafter"/>
</dbReference>
<comment type="similarity">
    <text evidence="1">Belongs to the type IV zinc-finger family. Class A subfamily.</text>
</comment>
<dbReference type="Pfam" id="PF00320">
    <property type="entry name" value="GATA"/>
    <property type="match status" value="1"/>
</dbReference>
<reference evidence="9" key="1">
    <citation type="submission" date="2017-07" db="EMBL/GenBank/DDBJ databases">
        <title>Taro Niue Genome Assembly and Annotation.</title>
        <authorList>
            <person name="Atibalentja N."/>
            <person name="Keating K."/>
            <person name="Fields C.J."/>
        </authorList>
    </citation>
    <scope>NUCLEOTIDE SEQUENCE</scope>
    <source>
        <strain evidence="9">Niue_2</strain>
        <tissue evidence="9">Leaf</tissue>
    </source>
</reference>
<feature type="compositionally biased region" description="Low complexity" evidence="7">
    <location>
        <begin position="196"/>
        <end position="218"/>
    </location>
</feature>
<evidence type="ECO:0000256" key="5">
    <source>
        <dbReference type="ARBA" id="ARBA00023159"/>
    </source>
</evidence>
<dbReference type="SUPFAM" id="SSF57716">
    <property type="entry name" value="Glucocorticoid receptor-like (DNA-binding domain)"/>
    <property type="match status" value="1"/>
</dbReference>
<keyword evidence="10" id="KW-1185">Reference proteome</keyword>
<dbReference type="PROSITE" id="PS50114">
    <property type="entry name" value="GATA_ZN_FINGER_2"/>
    <property type="match status" value="1"/>
</dbReference>
<gene>
    <name evidence="9" type="ORF">Taro_028311</name>
</gene>
<dbReference type="FunFam" id="3.30.50.10:FF:000018">
    <property type="entry name" value="GATA transcription factor"/>
    <property type="match status" value="1"/>
</dbReference>
<feature type="compositionally biased region" description="Pro residues" evidence="7">
    <location>
        <begin position="254"/>
        <end position="264"/>
    </location>
</feature>
<keyword evidence="4" id="KW-0862">Zinc</keyword>
<dbReference type="CDD" id="cd00202">
    <property type="entry name" value="ZnF_GATA"/>
    <property type="match status" value="1"/>
</dbReference>
<dbReference type="InterPro" id="IPR000679">
    <property type="entry name" value="Znf_GATA"/>
</dbReference>
<dbReference type="PANTHER" id="PTHR45658">
    <property type="entry name" value="GATA TRANSCRIPTION FACTOR"/>
    <property type="match status" value="1"/>
</dbReference>
<keyword evidence="2" id="KW-0479">Metal-binding</keyword>
<dbReference type="GO" id="GO:0005634">
    <property type="term" value="C:nucleus"/>
    <property type="evidence" value="ECO:0007669"/>
    <property type="project" value="TreeGrafter"/>
</dbReference>
<dbReference type="EMBL" id="NMUH01001815">
    <property type="protein sequence ID" value="MQL95639.1"/>
    <property type="molecule type" value="Genomic_DNA"/>
</dbReference>
<accession>A0A843VWV8</accession>
<feature type="compositionally biased region" description="Low complexity" evidence="7">
    <location>
        <begin position="265"/>
        <end position="277"/>
    </location>
</feature>
<feature type="domain" description="GATA-type" evidence="8">
    <location>
        <begin position="332"/>
        <end position="368"/>
    </location>
</feature>
<protein>
    <recommendedName>
        <fullName evidence="8">GATA-type domain-containing protein</fullName>
    </recommendedName>
</protein>
<evidence type="ECO:0000256" key="4">
    <source>
        <dbReference type="ARBA" id="ARBA00022833"/>
    </source>
</evidence>
<proteinExistence type="inferred from homology"/>
<name>A0A843VWV8_COLES</name>
<evidence type="ECO:0000256" key="7">
    <source>
        <dbReference type="SAM" id="MobiDB-lite"/>
    </source>
</evidence>
<dbReference type="AlphaFoldDB" id="A0A843VWV8"/>